<dbReference type="PANTHER" id="PTHR20883:SF48">
    <property type="entry name" value="ECTOINE DIOXYGENASE"/>
    <property type="match status" value="1"/>
</dbReference>
<dbReference type="Gene3D" id="2.60.120.620">
    <property type="entry name" value="q2cbj1_9rhob like domain"/>
    <property type="match status" value="1"/>
</dbReference>
<dbReference type="GO" id="GO:0016491">
    <property type="term" value="F:oxidoreductase activity"/>
    <property type="evidence" value="ECO:0007669"/>
    <property type="project" value="UniProtKB-ARBA"/>
</dbReference>
<dbReference type="EMBL" id="CASHTH010002177">
    <property type="protein sequence ID" value="CAI8025698.1"/>
    <property type="molecule type" value="Genomic_DNA"/>
</dbReference>
<keyword evidence="3" id="KW-1185">Reference proteome</keyword>
<dbReference type="SUPFAM" id="SSF51197">
    <property type="entry name" value="Clavaminate synthase-like"/>
    <property type="match status" value="1"/>
</dbReference>
<evidence type="ECO:0000313" key="2">
    <source>
        <dbReference type="EMBL" id="CAI8025698.1"/>
    </source>
</evidence>
<comment type="cofactor">
    <cofactor evidence="1">
        <name>Fe cation</name>
        <dbReference type="ChEBI" id="CHEBI:24875"/>
    </cofactor>
</comment>
<dbReference type="Pfam" id="PF05721">
    <property type="entry name" value="PhyH"/>
    <property type="match status" value="1"/>
</dbReference>
<comment type="caution">
    <text evidence="2">The sequence shown here is derived from an EMBL/GenBank/DDBJ whole genome shotgun (WGS) entry which is preliminary data.</text>
</comment>
<dbReference type="PANTHER" id="PTHR20883">
    <property type="entry name" value="PHYTANOYL-COA DIOXYGENASE DOMAIN CONTAINING 1"/>
    <property type="match status" value="1"/>
</dbReference>
<name>A0AA35SAL2_GEOBA</name>
<gene>
    <name evidence="2" type="ORF">GBAR_LOCUS14822</name>
</gene>
<dbReference type="Proteomes" id="UP001174909">
    <property type="component" value="Unassembled WGS sequence"/>
</dbReference>
<proteinExistence type="predicted"/>
<dbReference type="InterPro" id="IPR008775">
    <property type="entry name" value="Phytyl_CoA_dOase-like"/>
</dbReference>
<evidence type="ECO:0000256" key="1">
    <source>
        <dbReference type="ARBA" id="ARBA00001962"/>
    </source>
</evidence>
<protein>
    <submittedName>
        <fullName evidence="2">Uncharacterized protein Mb3657</fullName>
    </submittedName>
</protein>
<sequence>MSQALPLVAYPDLEGRVKAMEEDGYAYLPKVIEDEQLAELRDAMDRLTAIPESFDRHGTPENGNGFLNKHINNAFNRDPVFLRCLDRSPVIELAEAVHGEDCHVIGMTAWVTGPGRPDQGLHIDWLPIPLPTDILEDTRVKVPIFISTAHYYLDDLYEDLGPTKFVPGSHLSGRRPDGETEWKGASEKSILCNSGDVVIFRSEVWHRGTANRSDQTRYLLQVHYAKRMITQKFPPYLNQFQFNAEILEQATERQQRLMGNHRPGAYD</sequence>
<reference evidence="2" key="1">
    <citation type="submission" date="2023-03" db="EMBL/GenBank/DDBJ databases">
        <authorList>
            <person name="Steffen K."/>
            <person name="Cardenas P."/>
        </authorList>
    </citation>
    <scope>NUCLEOTIDE SEQUENCE</scope>
</reference>
<organism evidence="2 3">
    <name type="scientific">Geodia barretti</name>
    <name type="common">Barrett's horny sponge</name>
    <dbReference type="NCBI Taxonomy" id="519541"/>
    <lineage>
        <taxon>Eukaryota</taxon>
        <taxon>Metazoa</taxon>
        <taxon>Porifera</taxon>
        <taxon>Demospongiae</taxon>
        <taxon>Heteroscleromorpha</taxon>
        <taxon>Tetractinellida</taxon>
        <taxon>Astrophorina</taxon>
        <taxon>Geodiidae</taxon>
        <taxon>Geodia</taxon>
    </lineage>
</organism>
<evidence type="ECO:0000313" key="3">
    <source>
        <dbReference type="Proteomes" id="UP001174909"/>
    </source>
</evidence>
<dbReference type="GO" id="GO:0046872">
    <property type="term" value="F:metal ion binding"/>
    <property type="evidence" value="ECO:0007669"/>
    <property type="project" value="UniProtKB-ARBA"/>
</dbReference>
<dbReference type="AlphaFoldDB" id="A0AA35SAL2"/>
<accession>A0AA35SAL2</accession>